<dbReference type="SUPFAM" id="SSF101478">
    <property type="entry name" value="ADP-ribosylglycohydrolase"/>
    <property type="match status" value="1"/>
</dbReference>
<evidence type="ECO:0000256" key="3">
    <source>
        <dbReference type="PIRSR" id="PIRSR605502-1"/>
    </source>
</evidence>
<feature type="region of interest" description="Disordered" evidence="4">
    <location>
        <begin position="469"/>
        <end position="504"/>
    </location>
</feature>
<dbReference type="InterPro" id="IPR004360">
    <property type="entry name" value="Glyas_Fos-R_dOase_dom"/>
</dbReference>
<dbReference type="PROSITE" id="PS51819">
    <property type="entry name" value="VOC"/>
    <property type="match status" value="1"/>
</dbReference>
<keyword evidence="6" id="KW-0326">Glycosidase</keyword>
<dbReference type="EMBL" id="FCOJ02000042">
    <property type="protein sequence ID" value="SAK77187.1"/>
    <property type="molecule type" value="Genomic_DNA"/>
</dbReference>
<feature type="domain" description="VOC" evidence="5">
    <location>
        <begin position="509"/>
        <end position="614"/>
    </location>
</feature>
<dbReference type="Proteomes" id="UP000054596">
    <property type="component" value="Unassembled WGS sequence"/>
</dbReference>
<feature type="binding site" evidence="3">
    <location>
        <position position="335"/>
    </location>
    <ligand>
        <name>Mg(2+)</name>
        <dbReference type="ChEBI" id="CHEBI:18420"/>
        <label>1</label>
    </ligand>
</feature>
<feature type="binding site" evidence="3">
    <location>
        <position position="80"/>
    </location>
    <ligand>
        <name>Mg(2+)</name>
        <dbReference type="ChEBI" id="CHEBI:18420"/>
        <label>1</label>
    </ligand>
</feature>
<dbReference type="InterPro" id="IPR037523">
    <property type="entry name" value="VOC_core"/>
</dbReference>
<evidence type="ECO:0000256" key="2">
    <source>
        <dbReference type="ARBA" id="ARBA00022801"/>
    </source>
</evidence>
<feature type="binding site" evidence="3">
    <location>
        <position position="332"/>
    </location>
    <ligand>
        <name>Mg(2+)</name>
        <dbReference type="ChEBI" id="CHEBI:18420"/>
        <label>1</label>
    </ligand>
</feature>
<evidence type="ECO:0000256" key="1">
    <source>
        <dbReference type="ARBA" id="ARBA00010702"/>
    </source>
</evidence>
<evidence type="ECO:0000313" key="6">
    <source>
        <dbReference type="EMBL" id="SAK77187.1"/>
    </source>
</evidence>
<dbReference type="InterPro" id="IPR005502">
    <property type="entry name" value="Ribosyl_crysJ1"/>
</dbReference>
<dbReference type="InterPro" id="IPR036705">
    <property type="entry name" value="Ribosyl_crysJ1_sf"/>
</dbReference>
<protein>
    <submittedName>
        <fullName evidence="6">ADP-ribosyl-[dinitrogen reductase] glycohydrolase</fullName>
        <ecNumber evidence="6">3.2.2.24</ecNumber>
    </submittedName>
</protein>
<reference evidence="6" key="1">
    <citation type="submission" date="2016-01" db="EMBL/GenBank/DDBJ databases">
        <authorList>
            <person name="Peeters C."/>
        </authorList>
    </citation>
    <scope>NUCLEOTIDE SEQUENCE [LARGE SCALE GENOMIC DNA]</scope>
    <source>
        <strain evidence="6">LMG 29325</strain>
    </source>
</reference>
<keyword evidence="3" id="KW-0479">Metal-binding</keyword>
<sequence length="621" mass="67748">MTDSILNRPVEQTTTTSPERALAAFVGAAVGDALGWPFEGRAVGKVDIRKWDGQFFNWTRRSGSRFSPRWEQVEAGAYSDDTQLILAISRSRATEQNWWEHFARVELPFWTCYERGGGGATKRAANSWLAGTAPWDSEAKDVAKRYFEAGGNGGAMRVLPHCVSRARDDHFSALARDILADAVTTHGHPRALVGALAFGYILWNAFKRVDTLDYGSLLHRCAEEISVWATLPDISSQWPSWVSATQKYVQDFNGLWLSTVSEVMSLCRHAIDGLDAGVLSDDMAVMKKLGGLSPRTNGAGTTTSVAALYYASRYAASPTEGMRYAATAEGADTDTLASMTASLLGAINGMSWLQDYDEKVQDGAYIRRTAEHLVFMRKTPTVCKEITKRDLNVFKGRLGDKEAASGISLPIGLRVASVENRQEQIGERLVETLVVATDAGLTLFIPNSSSKKAESPEAIGQRTINLEGASQNEESPEGAVQKAESAQGVVRKPEGTVESPYHSDGDFEPAVGMSLLVRDLNTSRVFYERFLGLKVTGASQKVVRFSSTLALREDESAPVSCGGVKLFVNVSDVSSCLERLTKAGVEFSEILVRGNTRSFECRDPAGYAIEVFERSKTHAMN</sequence>
<comment type="similarity">
    <text evidence="1">Belongs to the ADP-ribosylglycohydrolase family.</text>
</comment>
<dbReference type="OrthoDB" id="9798107at2"/>
<comment type="cofactor">
    <cofactor evidence="3">
        <name>Mg(2+)</name>
        <dbReference type="ChEBI" id="CHEBI:18420"/>
    </cofactor>
    <text evidence="3">Binds 2 magnesium ions per subunit.</text>
</comment>
<dbReference type="RefSeq" id="WP_086971946.1">
    <property type="nucleotide sequence ID" value="NZ_FCOJ02000042.1"/>
</dbReference>
<dbReference type="GO" id="GO:0047407">
    <property type="term" value="F:ADP-ribosyl-[dinitrogen reductase] hydrolase activity"/>
    <property type="evidence" value="ECO:0007669"/>
    <property type="project" value="UniProtKB-EC"/>
</dbReference>
<keyword evidence="7" id="KW-1185">Reference proteome</keyword>
<dbReference type="Pfam" id="PF00903">
    <property type="entry name" value="Glyoxalase"/>
    <property type="match status" value="1"/>
</dbReference>
<feature type="compositionally biased region" description="Basic and acidic residues" evidence="4">
    <location>
        <begin position="491"/>
        <end position="504"/>
    </location>
</feature>
<dbReference type="InterPro" id="IPR029068">
    <property type="entry name" value="Glyas_Bleomycin-R_OHBP_Dase"/>
</dbReference>
<dbReference type="STRING" id="1777143.AWB82_04967"/>
<keyword evidence="3" id="KW-0460">Magnesium</keyword>
<proteinExistence type="inferred from homology"/>
<dbReference type="Pfam" id="PF03747">
    <property type="entry name" value="ADP_ribosyl_GH"/>
    <property type="match status" value="1"/>
</dbReference>
<accession>A0A158C6P3</accession>
<name>A0A158C6P3_9BURK</name>
<evidence type="ECO:0000256" key="4">
    <source>
        <dbReference type="SAM" id="MobiDB-lite"/>
    </source>
</evidence>
<dbReference type="CDD" id="cd06587">
    <property type="entry name" value="VOC"/>
    <property type="match status" value="1"/>
</dbReference>
<dbReference type="PANTHER" id="PTHR16222">
    <property type="entry name" value="ADP-RIBOSYLGLYCOHYDROLASE"/>
    <property type="match status" value="1"/>
</dbReference>
<organism evidence="6 7">
    <name type="scientific">Caballeronia glebae</name>
    <dbReference type="NCBI Taxonomy" id="1777143"/>
    <lineage>
        <taxon>Bacteria</taxon>
        <taxon>Pseudomonadati</taxon>
        <taxon>Pseudomonadota</taxon>
        <taxon>Betaproteobacteria</taxon>
        <taxon>Burkholderiales</taxon>
        <taxon>Burkholderiaceae</taxon>
        <taxon>Caballeronia</taxon>
    </lineage>
</organism>
<evidence type="ECO:0000259" key="5">
    <source>
        <dbReference type="PROSITE" id="PS51819"/>
    </source>
</evidence>
<dbReference type="PANTHER" id="PTHR16222:SF24">
    <property type="entry name" value="ADP-RIBOSYLHYDROLASE ARH3"/>
    <property type="match status" value="1"/>
</dbReference>
<keyword evidence="2 6" id="KW-0378">Hydrolase</keyword>
<dbReference type="Gene3D" id="3.10.180.10">
    <property type="entry name" value="2,3-Dihydroxybiphenyl 1,2-Dioxygenase, domain 1"/>
    <property type="match status" value="1"/>
</dbReference>
<feature type="binding site" evidence="3">
    <location>
        <position position="334"/>
    </location>
    <ligand>
        <name>Mg(2+)</name>
        <dbReference type="ChEBI" id="CHEBI:18420"/>
        <label>1</label>
    </ligand>
</feature>
<gene>
    <name evidence="6" type="primary">draG</name>
    <name evidence="6" type="ORF">AWB82_04967</name>
</gene>
<dbReference type="GO" id="GO:0046872">
    <property type="term" value="F:metal ion binding"/>
    <property type="evidence" value="ECO:0007669"/>
    <property type="project" value="UniProtKB-KW"/>
</dbReference>
<evidence type="ECO:0000313" key="7">
    <source>
        <dbReference type="Proteomes" id="UP000054596"/>
    </source>
</evidence>
<comment type="caution">
    <text evidence="6">The sequence shown here is derived from an EMBL/GenBank/DDBJ whole genome shotgun (WGS) entry which is preliminary data.</text>
</comment>
<feature type="binding site" evidence="3">
    <location>
        <position position="81"/>
    </location>
    <ligand>
        <name>Mg(2+)</name>
        <dbReference type="ChEBI" id="CHEBI:18420"/>
        <label>1</label>
    </ligand>
</feature>
<dbReference type="SUPFAM" id="SSF54593">
    <property type="entry name" value="Glyoxalase/Bleomycin resistance protein/Dihydroxybiphenyl dioxygenase"/>
    <property type="match status" value="1"/>
</dbReference>
<dbReference type="InterPro" id="IPR050792">
    <property type="entry name" value="ADP-ribosylglycohydrolase"/>
</dbReference>
<dbReference type="AlphaFoldDB" id="A0A158C6P3"/>
<dbReference type="Gene3D" id="1.10.4080.10">
    <property type="entry name" value="ADP-ribosylation/Crystallin J1"/>
    <property type="match status" value="1"/>
</dbReference>
<feature type="binding site" evidence="3">
    <location>
        <position position="79"/>
    </location>
    <ligand>
        <name>Mg(2+)</name>
        <dbReference type="ChEBI" id="CHEBI:18420"/>
        <label>1</label>
    </ligand>
</feature>
<dbReference type="EC" id="3.2.2.24" evidence="6"/>